<reference evidence="3" key="2">
    <citation type="submission" date="2020-05" db="UniProtKB">
        <authorList>
            <consortium name="EnsemblMetazoa"/>
        </authorList>
    </citation>
    <scope>IDENTIFICATION</scope>
    <source>
        <strain evidence="3">wikel</strain>
    </source>
</reference>
<dbReference type="AlphaFoldDB" id="B7QAU6"/>
<keyword evidence="4" id="KW-1185">Reference proteome</keyword>
<evidence type="ECO:0000313" key="4">
    <source>
        <dbReference type="Proteomes" id="UP000001555"/>
    </source>
</evidence>
<dbReference type="HOGENOM" id="CLU_2796821_0_0_1"/>
<sequence length="68" mass="7173">MPPAAAGPLPTKRDAGRGSGTRPELEPQPRPEPGLSLELRFVRAAPHGVAAASENPKLEPGTEKKILR</sequence>
<dbReference type="Proteomes" id="UP000001555">
    <property type="component" value="Unassembled WGS sequence"/>
</dbReference>
<dbReference type="EMBL" id="ABJB011108922">
    <property type="status" value="NOT_ANNOTATED_CDS"/>
    <property type="molecule type" value="Genomic_DNA"/>
</dbReference>
<organism>
    <name type="scientific">Ixodes scapularis</name>
    <name type="common">Black-legged tick</name>
    <name type="synonym">Deer tick</name>
    <dbReference type="NCBI Taxonomy" id="6945"/>
    <lineage>
        <taxon>Eukaryota</taxon>
        <taxon>Metazoa</taxon>
        <taxon>Ecdysozoa</taxon>
        <taxon>Arthropoda</taxon>
        <taxon>Chelicerata</taxon>
        <taxon>Arachnida</taxon>
        <taxon>Acari</taxon>
        <taxon>Parasitiformes</taxon>
        <taxon>Ixodida</taxon>
        <taxon>Ixodoidea</taxon>
        <taxon>Ixodidae</taxon>
        <taxon>Ixodinae</taxon>
        <taxon>Ixodes</taxon>
    </lineage>
</organism>
<dbReference type="EMBL" id="DS896908">
    <property type="protein sequence ID" value="EEC15968.1"/>
    <property type="molecule type" value="Genomic_DNA"/>
</dbReference>
<name>B7QAU6_IXOSC</name>
<accession>B7QAU6</accession>
<feature type="region of interest" description="Disordered" evidence="1">
    <location>
        <begin position="1"/>
        <end position="68"/>
    </location>
</feature>
<evidence type="ECO:0000313" key="2">
    <source>
        <dbReference type="EMBL" id="EEC15968.1"/>
    </source>
</evidence>
<dbReference type="PaxDb" id="6945-B7QAU6"/>
<dbReference type="VEuPathDB" id="VectorBase:ISCW012306"/>
<dbReference type="InParanoid" id="B7QAU6"/>
<evidence type="ECO:0000256" key="1">
    <source>
        <dbReference type="SAM" id="MobiDB-lite"/>
    </source>
</evidence>
<dbReference type="EnsemblMetazoa" id="ISCW012306-RA">
    <property type="protein sequence ID" value="ISCW012306-PA"/>
    <property type="gene ID" value="ISCW012306"/>
</dbReference>
<evidence type="ECO:0000313" key="3">
    <source>
        <dbReference type="EnsemblMetazoa" id="ISCW012306-PA"/>
    </source>
</evidence>
<protein>
    <submittedName>
        <fullName evidence="2 3">Uncharacterized protein</fullName>
    </submittedName>
</protein>
<gene>
    <name evidence="2" type="ORF">IscW_ISCW012306</name>
</gene>
<feature type="compositionally biased region" description="Basic and acidic residues" evidence="1">
    <location>
        <begin position="56"/>
        <end position="68"/>
    </location>
</feature>
<proteinExistence type="predicted"/>
<reference evidence="2 4" key="1">
    <citation type="submission" date="2008-03" db="EMBL/GenBank/DDBJ databases">
        <title>Annotation of Ixodes scapularis.</title>
        <authorList>
            <consortium name="Ixodes scapularis Genome Project Consortium"/>
            <person name="Caler E."/>
            <person name="Hannick L.I."/>
            <person name="Bidwell S."/>
            <person name="Joardar V."/>
            <person name="Thiagarajan M."/>
            <person name="Amedeo P."/>
            <person name="Galinsky K.J."/>
            <person name="Schobel S."/>
            <person name="Inman J."/>
            <person name="Hostetler J."/>
            <person name="Miller J."/>
            <person name="Hammond M."/>
            <person name="Megy K."/>
            <person name="Lawson D."/>
            <person name="Kodira C."/>
            <person name="Sutton G."/>
            <person name="Meyer J."/>
            <person name="Hill C.A."/>
            <person name="Birren B."/>
            <person name="Nene V."/>
            <person name="Collins F."/>
            <person name="Alarcon-Chaidez F."/>
            <person name="Wikel S."/>
            <person name="Strausberg R."/>
        </authorList>
    </citation>
    <scope>NUCLEOTIDE SEQUENCE [LARGE SCALE GENOMIC DNA]</scope>
    <source>
        <strain evidence="4">Wikel</strain>
        <strain evidence="2">Wikel colony</strain>
    </source>
</reference>